<dbReference type="EMBL" id="JANPWZ010000647">
    <property type="protein sequence ID" value="KAJ3573924.1"/>
    <property type="molecule type" value="Genomic_DNA"/>
</dbReference>
<evidence type="ECO:0000256" key="1">
    <source>
        <dbReference type="SAM" id="MobiDB-lite"/>
    </source>
</evidence>
<dbReference type="InterPro" id="IPR022793">
    <property type="entry name" value="Rrn10"/>
</dbReference>
<sequence length="323" mass="35624">MALKSRQDQHIRRTRSVSRASLNNTSDSEVESTASGPAFRRRQASLYDAVAGRVTTTRPLHSYGSSQRPRVKQHYKRDGQDSRRNPVLSPEEVLFRRAGAPIRYAEKDIYHAHENLPDGGRNILPDSDLLKTVHSYASQFYADLPANRQTTRIETGEGLSERSMDETALLAFGILLEEAGREALGRRGDLVFTEGMAEKEGEDGATELEHNDGESLQDASEAEKFPTCPRHTLTAPKASTIFTVETRLNRQVSTLETANCEPDARPLWCARPPTNAVWGFDAQGRNLSVSIVLEEEAASLTVVEAKLGSPTSFLLKAPPLSGH</sequence>
<keyword evidence="3" id="KW-1185">Reference proteome</keyword>
<organism evidence="2 3">
    <name type="scientific">Xylaria arbuscula</name>
    <dbReference type="NCBI Taxonomy" id="114810"/>
    <lineage>
        <taxon>Eukaryota</taxon>
        <taxon>Fungi</taxon>
        <taxon>Dikarya</taxon>
        <taxon>Ascomycota</taxon>
        <taxon>Pezizomycotina</taxon>
        <taxon>Sordariomycetes</taxon>
        <taxon>Xylariomycetidae</taxon>
        <taxon>Xylariales</taxon>
        <taxon>Xylariaceae</taxon>
        <taxon>Xylaria</taxon>
    </lineage>
</organism>
<gene>
    <name evidence="2" type="ORF">NPX13_g4528</name>
</gene>
<accession>A0A9W8TN90</accession>
<name>A0A9W8TN90_9PEZI</name>
<evidence type="ECO:0000313" key="2">
    <source>
        <dbReference type="EMBL" id="KAJ3573924.1"/>
    </source>
</evidence>
<evidence type="ECO:0000313" key="3">
    <source>
        <dbReference type="Proteomes" id="UP001148614"/>
    </source>
</evidence>
<feature type="compositionally biased region" description="Polar residues" evidence="1">
    <location>
        <begin position="17"/>
        <end position="35"/>
    </location>
</feature>
<dbReference type="GO" id="GO:0006360">
    <property type="term" value="P:transcription by RNA polymerase I"/>
    <property type="evidence" value="ECO:0007669"/>
    <property type="project" value="InterPro"/>
</dbReference>
<feature type="compositionally biased region" description="Basic and acidic residues" evidence="1">
    <location>
        <begin position="1"/>
        <end position="11"/>
    </location>
</feature>
<dbReference type="PANTHER" id="PTHR28054">
    <property type="entry name" value="RNA POLYMERASE I-SPECIFIC TRANSCRIPTION INITIATION FACTOR RRN10"/>
    <property type="match status" value="1"/>
</dbReference>
<feature type="region of interest" description="Disordered" evidence="1">
    <location>
        <begin position="198"/>
        <end position="222"/>
    </location>
</feature>
<feature type="region of interest" description="Disordered" evidence="1">
    <location>
        <begin position="1"/>
        <end position="88"/>
    </location>
</feature>
<protein>
    <submittedName>
        <fullName evidence="2">Uncharacterized protein</fullName>
    </submittedName>
</protein>
<dbReference type="Proteomes" id="UP001148614">
    <property type="component" value="Unassembled WGS sequence"/>
</dbReference>
<comment type="caution">
    <text evidence="2">The sequence shown here is derived from an EMBL/GenBank/DDBJ whole genome shotgun (WGS) entry which is preliminary data.</text>
</comment>
<proteinExistence type="predicted"/>
<dbReference type="PANTHER" id="PTHR28054:SF1">
    <property type="entry name" value="RNA POLYMERASE I-SPECIFIC TRANSCRIPTION INITIATION FACTOR RRN10"/>
    <property type="match status" value="1"/>
</dbReference>
<feature type="compositionally biased region" description="Polar residues" evidence="1">
    <location>
        <begin position="54"/>
        <end position="68"/>
    </location>
</feature>
<dbReference type="AlphaFoldDB" id="A0A9W8TN90"/>
<reference evidence="2" key="1">
    <citation type="submission" date="2022-07" db="EMBL/GenBank/DDBJ databases">
        <title>Genome Sequence of Xylaria arbuscula.</title>
        <authorList>
            <person name="Buettner E."/>
        </authorList>
    </citation>
    <scope>NUCLEOTIDE SEQUENCE</scope>
    <source>
        <strain evidence="2">VT107</strain>
    </source>
</reference>
<dbReference type="VEuPathDB" id="FungiDB:F4678DRAFT_424708"/>